<feature type="non-terminal residue" evidence="1">
    <location>
        <position position="263"/>
    </location>
</feature>
<evidence type="ECO:0000313" key="2">
    <source>
        <dbReference type="Proteomes" id="UP000245626"/>
    </source>
</evidence>
<organism evidence="1 2">
    <name type="scientific">Violaceomyces palustris</name>
    <dbReference type="NCBI Taxonomy" id="1673888"/>
    <lineage>
        <taxon>Eukaryota</taxon>
        <taxon>Fungi</taxon>
        <taxon>Dikarya</taxon>
        <taxon>Basidiomycota</taxon>
        <taxon>Ustilaginomycotina</taxon>
        <taxon>Ustilaginomycetes</taxon>
        <taxon>Violaceomycetales</taxon>
        <taxon>Violaceomycetaceae</taxon>
        <taxon>Violaceomyces</taxon>
    </lineage>
</organism>
<name>A0ACD0NLD8_9BASI</name>
<protein>
    <submittedName>
        <fullName evidence="1">GroES-like protein</fullName>
    </submittedName>
</protein>
<dbReference type="EMBL" id="KZ820834">
    <property type="protein sequence ID" value="PWN46616.1"/>
    <property type="molecule type" value="Genomic_DNA"/>
</dbReference>
<proteinExistence type="predicted"/>
<reference evidence="1 2" key="1">
    <citation type="journal article" date="2018" name="Mol. Biol. Evol.">
        <title>Broad Genomic Sampling Reveals a Smut Pathogenic Ancestry of the Fungal Clade Ustilaginomycotina.</title>
        <authorList>
            <person name="Kijpornyongpan T."/>
            <person name="Mondo S.J."/>
            <person name="Barry K."/>
            <person name="Sandor L."/>
            <person name="Lee J."/>
            <person name="Lipzen A."/>
            <person name="Pangilinan J."/>
            <person name="LaButti K."/>
            <person name="Hainaut M."/>
            <person name="Henrissat B."/>
            <person name="Grigoriev I.V."/>
            <person name="Spatafora J.W."/>
            <person name="Aime M.C."/>
        </authorList>
    </citation>
    <scope>NUCLEOTIDE SEQUENCE [LARGE SCALE GENOMIC DNA]</scope>
    <source>
        <strain evidence="1 2">SA 807</strain>
    </source>
</reference>
<sequence>MSFPKTFKAAVFEELNKPLAIREVPFKLPDQGEILIKVDACGVCHSDASVQAGHFGALPRIPGHEVVGRVVAVGPEEKKWKVGDRVGGAWHGGHDGACRQCNTGLFQMCDNQQINGVTRDGGYAEYCLLRTEAAVRLPEEGSAAELAPLMCAGVTVYNGIRKMNIVSGEVVAVQGLGGLGHLAIQYARQMGYRTVAMSRGTDKKDFAIKLGATDYIDTSKEDAAEALQKMGGAALIVVTAPNPEVITPLINGCKALGKVLILA</sequence>
<gene>
    <name evidence="1" type="ORF">IE53DRAFT_382745</name>
</gene>
<accession>A0ACD0NLD8</accession>
<evidence type="ECO:0000313" key="1">
    <source>
        <dbReference type="EMBL" id="PWN46616.1"/>
    </source>
</evidence>
<keyword evidence="2" id="KW-1185">Reference proteome</keyword>
<dbReference type="Proteomes" id="UP000245626">
    <property type="component" value="Unassembled WGS sequence"/>
</dbReference>